<dbReference type="Proteomes" id="UP000430345">
    <property type="component" value="Unassembled WGS sequence"/>
</dbReference>
<keyword evidence="2" id="KW-1185">Reference proteome</keyword>
<protein>
    <recommendedName>
        <fullName evidence="3">SinR family protein</fullName>
    </recommendedName>
</protein>
<evidence type="ECO:0000313" key="1">
    <source>
        <dbReference type="EMBL" id="MPQ44710.1"/>
    </source>
</evidence>
<dbReference type="RefSeq" id="WP_152891402.1">
    <property type="nucleotide sequence ID" value="NZ_WHJC01000289.1"/>
</dbReference>
<accession>A0A6I1MP50</accession>
<sequence length="102" mass="11735">MSIYLITYHLREDNENCGCGNDEHHHHNDANLIRKIKSLGAWAHFMPSSFLIHTSMNINELLKDLKSIVSEKDLIFVSKIDSKTSASLTPEVLDWIEKKENN</sequence>
<comment type="caution">
    <text evidence="1">The sequence shown here is derived from an EMBL/GenBank/DDBJ whole genome shotgun (WGS) entry which is preliminary data.</text>
</comment>
<evidence type="ECO:0008006" key="3">
    <source>
        <dbReference type="Google" id="ProtNLM"/>
    </source>
</evidence>
<dbReference type="EMBL" id="WHJC01000289">
    <property type="protein sequence ID" value="MPQ44710.1"/>
    <property type="molecule type" value="Genomic_DNA"/>
</dbReference>
<name>A0A6I1MP50_9CLOT</name>
<gene>
    <name evidence="1" type="ORF">GBZ86_13285</name>
</gene>
<proteinExistence type="predicted"/>
<organism evidence="1 2">
    <name type="scientific">Clostridium tarantellae</name>
    <dbReference type="NCBI Taxonomy" id="39493"/>
    <lineage>
        <taxon>Bacteria</taxon>
        <taxon>Bacillati</taxon>
        <taxon>Bacillota</taxon>
        <taxon>Clostridia</taxon>
        <taxon>Eubacteriales</taxon>
        <taxon>Clostridiaceae</taxon>
        <taxon>Clostridium</taxon>
    </lineage>
</organism>
<reference evidence="1 2" key="1">
    <citation type="submission" date="2019-10" db="EMBL/GenBank/DDBJ databases">
        <title>The Genome Sequence of Clostridium tarantellae Isolated from Fish Brain.</title>
        <authorList>
            <person name="Bano L."/>
            <person name="Kiel M."/>
            <person name="Sales G."/>
            <person name="Doxey A.C."/>
            <person name="Mansfield M.J."/>
            <person name="Schiavone M."/>
            <person name="Rossetto O."/>
            <person name="Pirazzini M."/>
            <person name="Dobrindt U."/>
            <person name="Montecucco C."/>
        </authorList>
    </citation>
    <scope>NUCLEOTIDE SEQUENCE [LARGE SCALE GENOMIC DNA]</scope>
    <source>
        <strain evidence="1 2">DSM 3997</strain>
    </source>
</reference>
<evidence type="ECO:0000313" key="2">
    <source>
        <dbReference type="Proteomes" id="UP000430345"/>
    </source>
</evidence>
<dbReference type="AlphaFoldDB" id="A0A6I1MP50"/>
<dbReference type="OrthoDB" id="1909988at2"/>